<feature type="region of interest" description="Disordered" evidence="1">
    <location>
        <begin position="391"/>
        <end position="412"/>
    </location>
</feature>
<feature type="compositionally biased region" description="Acidic residues" evidence="1">
    <location>
        <begin position="345"/>
        <end position="354"/>
    </location>
</feature>
<feature type="compositionally biased region" description="Acidic residues" evidence="1">
    <location>
        <begin position="393"/>
        <end position="408"/>
    </location>
</feature>
<dbReference type="KEGG" id="vg:36842426"/>
<name>A0A2U7UB77_9VIRU</name>
<dbReference type="Proteomes" id="UP000249287">
    <property type="component" value="Segment"/>
</dbReference>
<gene>
    <name evidence="2" type="ORF">pneo_cds_106</name>
</gene>
<reference evidence="2" key="1">
    <citation type="journal article" date="2018" name="Nat. Commun.">
        <title>Diversity and evolution of the emerging Pandoraviridae family.</title>
        <authorList>
            <person name="Legendre M."/>
            <person name="Fabre E."/>
            <person name="Poirot O."/>
            <person name="Jeudy S."/>
            <person name="Lartigue A."/>
            <person name="Alempic J.M."/>
            <person name="Beucher L."/>
            <person name="Philippe N."/>
            <person name="Bertaux L."/>
            <person name="Christo-Foroux E."/>
            <person name="Labadie K."/>
            <person name="Coute Y."/>
            <person name="Abergel C."/>
            <person name="Claverie J.M."/>
        </authorList>
    </citation>
    <scope>NUCLEOTIDE SEQUENCE [LARGE SCALE GENOMIC DNA]</scope>
    <source>
        <strain evidence="2">Neocaledonia</strain>
    </source>
</reference>
<evidence type="ECO:0000256" key="1">
    <source>
        <dbReference type="SAM" id="MobiDB-lite"/>
    </source>
</evidence>
<protein>
    <submittedName>
        <fullName evidence="2">Uncharacterized protein</fullName>
    </submittedName>
</protein>
<proteinExistence type="predicted"/>
<feature type="compositionally biased region" description="Polar residues" evidence="1">
    <location>
        <begin position="1"/>
        <end position="10"/>
    </location>
</feature>
<organism evidence="2">
    <name type="scientific">Pandoravirus neocaledonia</name>
    <dbReference type="NCBI Taxonomy" id="2107708"/>
    <lineage>
        <taxon>Viruses</taxon>
        <taxon>Pandoravirus</taxon>
    </lineage>
</organism>
<evidence type="ECO:0000313" key="2">
    <source>
        <dbReference type="EMBL" id="AVK75713.1"/>
    </source>
</evidence>
<accession>A0A2U7UB77</accession>
<feature type="region of interest" description="Disordered" evidence="1">
    <location>
        <begin position="1"/>
        <end position="73"/>
    </location>
</feature>
<feature type="compositionally biased region" description="Basic residues" evidence="1">
    <location>
        <begin position="28"/>
        <end position="45"/>
    </location>
</feature>
<feature type="region of interest" description="Disordered" evidence="1">
    <location>
        <begin position="315"/>
        <end position="369"/>
    </location>
</feature>
<dbReference type="EMBL" id="MG011690">
    <property type="protein sequence ID" value="AVK75713.1"/>
    <property type="molecule type" value="Genomic_DNA"/>
</dbReference>
<sequence length="548" mass="59650">MATITQASHQQQHRSGDTTRTSGVRLPTGRHRMRRARRRAARWRQAHTVMHPPSTPSEPTGDAGQPDGGRKRPACQIAHDFENGGDDDNSNNLDHAFDQGFTVDALSMTRDEFIAAVPPERRLIVTVSDSKVRVAFDIVEVYRWLRTNPNGGICGPFGQLPMEQHQRDAIIARAERLLPKRQRVSQEAHFDYAWHDQGDDLHYHDAPSGAYLRERVVAGDHEGVLYCLDALAPGDVDSPDEARRLLVRVANASLTTMFERMVAHEEIGGRLGVDGLLSLVDDIIDMRVPRIDILVPTCRAVACLVDRECAVPCGTRGRPPPFGVTSAGAAGRGDGHNGISGNDRGDDDNSDDNSDSVKSPNDGLTQTTYGTMARAMQRVYMAMCVRTARNPVIEEDDSDDSDDEDDVPPIEAGCISQPSYSLAVRAVFEATNVPPGVPCLAKAIDVSARDLLDYMLGVARLSSRDALTLALHAIRVGCERALCLVTHHCKSVLARAEMEEVARAAAGAPPPLSHTLGVVAAVRLRALGTQAVPTATPTRPRRMRFADD</sequence>
<dbReference type="GeneID" id="36842426"/>
<dbReference type="RefSeq" id="YP_009481716.1">
    <property type="nucleotide sequence ID" value="NC_037666.1"/>
</dbReference>